<proteinExistence type="predicted"/>
<reference evidence="2" key="1">
    <citation type="submission" date="2014-11" db="EMBL/GenBank/DDBJ databases">
        <authorList>
            <person name="Amaro Gonzalez C."/>
        </authorList>
    </citation>
    <scope>NUCLEOTIDE SEQUENCE</scope>
</reference>
<name>A0A0E9U5F3_ANGAN</name>
<reference evidence="2" key="2">
    <citation type="journal article" date="2015" name="Fish Shellfish Immunol.">
        <title>Early steps in the European eel (Anguilla anguilla)-Vibrio vulnificus interaction in the gills: Role of the RtxA13 toxin.</title>
        <authorList>
            <person name="Callol A."/>
            <person name="Pajuelo D."/>
            <person name="Ebbesson L."/>
            <person name="Teles M."/>
            <person name="MacKenzie S."/>
            <person name="Amaro C."/>
        </authorList>
    </citation>
    <scope>NUCLEOTIDE SEQUENCE</scope>
</reference>
<accession>A0A0E9U5F3</accession>
<feature type="region of interest" description="Disordered" evidence="1">
    <location>
        <begin position="1"/>
        <end position="20"/>
    </location>
</feature>
<dbReference type="EMBL" id="GBXM01048202">
    <property type="protein sequence ID" value="JAH60375.1"/>
    <property type="molecule type" value="Transcribed_RNA"/>
</dbReference>
<evidence type="ECO:0000256" key="1">
    <source>
        <dbReference type="SAM" id="MobiDB-lite"/>
    </source>
</evidence>
<evidence type="ECO:0000313" key="2">
    <source>
        <dbReference type="EMBL" id="JAH60375.1"/>
    </source>
</evidence>
<organism evidence="2">
    <name type="scientific">Anguilla anguilla</name>
    <name type="common">European freshwater eel</name>
    <name type="synonym">Muraena anguilla</name>
    <dbReference type="NCBI Taxonomy" id="7936"/>
    <lineage>
        <taxon>Eukaryota</taxon>
        <taxon>Metazoa</taxon>
        <taxon>Chordata</taxon>
        <taxon>Craniata</taxon>
        <taxon>Vertebrata</taxon>
        <taxon>Euteleostomi</taxon>
        <taxon>Actinopterygii</taxon>
        <taxon>Neopterygii</taxon>
        <taxon>Teleostei</taxon>
        <taxon>Anguilliformes</taxon>
        <taxon>Anguillidae</taxon>
        <taxon>Anguilla</taxon>
    </lineage>
</organism>
<dbReference type="AlphaFoldDB" id="A0A0E9U5F3"/>
<protein>
    <submittedName>
        <fullName evidence="2">Uncharacterized protein</fullName>
    </submittedName>
</protein>
<sequence>MEQICRENKVMRPEREKQDW</sequence>